<evidence type="ECO:0000259" key="2">
    <source>
        <dbReference type="Pfam" id="PF12667"/>
    </source>
</evidence>
<dbReference type="PROSITE" id="PS51257">
    <property type="entry name" value="PROKAR_LIPOPROTEIN"/>
    <property type="match status" value="1"/>
</dbReference>
<dbReference type="Proteomes" id="UP000396862">
    <property type="component" value="Unassembled WGS sequence"/>
</dbReference>
<dbReference type="Pfam" id="PF12667">
    <property type="entry name" value="NigD_N"/>
    <property type="match status" value="1"/>
</dbReference>
<feature type="domain" description="NigD-like N-terminal OB" evidence="2">
    <location>
        <begin position="48"/>
        <end position="110"/>
    </location>
</feature>
<dbReference type="Gene3D" id="2.40.50.500">
    <property type="entry name" value="NigD-like N-terminal OB domain"/>
    <property type="match status" value="1"/>
</dbReference>
<dbReference type="Gene3D" id="2.60.40.2370">
    <property type="entry name" value="NigD-like, C-terminal beta sandwich domain"/>
    <property type="match status" value="1"/>
</dbReference>
<dbReference type="InterPro" id="IPR035376">
    <property type="entry name" value="NigD_C"/>
</dbReference>
<dbReference type="AlphaFoldDB" id="A0A2P8CCI4"/>
<sequence>MNMRKVLTLLLGASFLAVFVTSCDLDDDGKYSVGDFIVSLGVVQKENPSDNSYVIQLDNGDSFVPMATSVPYFNVYNNQRVWVNFNPLDDKSNSDGSLTYYGKVNDIREILYKNISNASKVSADSMGYDPVNVKDIWMSQDSILNLKIAFYTAGSTHYINLVNDETGNGVDQPYMLDLKHNARGDEQAYRTSGIVSFKLGTLKAAGNDSINFIVRYTNYDGQTVQEPVMTYHYGS</sequence>
<dbReference type="EMBL" id="PYGC01000005">
    <property type="protein sequence ID" value="PSK82683.1"/>
    <property type="molecule type" value="Genomic_DNA"/>
</dbReference>
<dbReference type="InterPro" id="IPR024299">
    <property type="entry name" value="NigD-like_OB_dom"/>
</dbReference>
<evidence type="ECO:0000259" key="3">
    <source>
        <dbReference type="Pfam" id="PF17415"/>
    </source>
</evidence>
<dbReference type="Proteomes" id="UP000240621">
    <property type="component" value="Unassembled WGS sequence"/>
</dbReference>
<evidence type="ECO:0000256" key="1">
    <source>
        <dbReference type="SAM" id="SignalP"/>
    </source>
</evidence>
<keyword evidence="1" id="KW-0732">Signal</keyword>
<accession>A0A2P8CCI4</accession>
<gene>
    <name evidence="5" type="ORF">CLV93_10575</name>
    <name evidence="4" type="ORF">JCM18694_17410</name>
</gene>
<evidence type="ECO:0000313" key="7">
    <source>
        <dbReference type="Proteomes" id="UP000396862"/>
    </source>
</evidence>
<dbReference type="EMBL" id="BLAU01000001">
    <property type="protein sequence ID" value="GET21495.1"/>
    <property type="molecule type" value="Genomic_DNA"/>
</dbReference>
<feature type="domain" description="NigD-like C-terminal" evidence="3">
    <location>
        <begin position="120"/>
        <end position="223"/>
    </location>
</feature>
<reference evidence="4 7" key="2">
    <citation type="submission" date="2019-10" db="EMBL/GenBank/DDBJ databases">
        <title>Prolixibacter strains distinguished by the presence of nitrate reductase genes were adept at nitrate-dependent anaerobic corrosion of metallic iron and carbon steel.</title>
        <authorList>
            <person name="Iino T."/>
            <person name="Shono N."/>
            <person name="Ito K."/>
            <person name="Nakamura R."/>
            <person name="Sueoka K."/>
            <person name="Harayama S."/>
            <person name="Ohkuma M."/>
        </authorList>
    </citation>
    <scope>NUCLEOTIDE SEQUENCE [LARGE SCALE GENOMIC DNA]</scope>
    <source>
        <strain evidence="4 7">MIC1-1</strain>
    </source>
</reference>
<evidence type="ECO:0000313" key="6">
    <source>
        <dbReference type="Proteomes" id="UP000240621"/>
    </source>
</evidence>
<feature type="chain" id="PRO_5015142236" evidence="1">
    <location>
        <begin position="23"/>
        <end position="235"/>
    </location>
</feature>
<reference evidence="5 6" key="1">
    <citation type="submission" date="2018-03" db="EMBL/GenBank/DDBJ databases">
        <title>Genomic Encyclopedia of Archaeal and Bacterial Type Strains, Phase II (KMG-II): from individual species to whole genera.</title>
        <authorList>
            <person name="Goeker M."/>
        </authorList>
    </citation>
    <scope>NUCLEOTIDE SEQUENCE [LARGE SCALE GENOMIC DNA]</scope>
    <source>
        <strain evidence="5 6">DSM 27267</strain>
    </source>
</reference>
<dbReference type="InterPro" id="IPR038179">
    <property type="entry name" value="NigD-like_N_sf"/>
</dbReference>
<comment type="caution">
    <text evidence="5">The sequence shown here is derived from an EMBL/GenBank/DDBJ whole genome shotgun (WGS) entry which is preliminary data.</text>
</comment>
<feature type="signal peptide" evidence="1">
    <location>
        <begin position="1"/>
        <end position="22"/>
    </location>
</feature>
<name>A0A2P8CCI4_9BACT</name>
<evidence type="ECO:0000313" key="4">
    <source>
        <dbReference type="EMBL" id="GET21495.1"/>
    </source>
</evidence>
<evidence type="ECO:0000313" key="5">
    <source>
        <dbReference type="EMBL" id="PSK82683.1"/>
    </source>
</evidence>
<dbReference type="OrthoDB" id="1097285at2"/>
<proteinExistence type="predicted"/>
<dbReference type="Pfam" id="PF17415">
    <property type="entry name" value="NigD_C"/>
    <property type="match status" value="1"/>
</dbReference>
<organism evidence="5 6">
    <name type="scientific">Prolixibacter denitrificans</name>
    <dbReference type="NCBI Taxonomy" id="1541063"/>
    <lineage>
        <taxon>Bacteria</taxon>
        <taxon>Pseudomonadati</taxon>
        <taxon>Bacteroidota</taxon>
        <taxon>Bacteroidia</taxon>
        <taxon>Marinilabiliales</taxon>
        <taxon>Prolixibacteraceae</taxon>
        <taxon>Prolixibacter</taxon>
    </lineage>
</organism>
<dbReference type="InterPro" id="IPR038143">
    <property type="entry name" value="NigD-like_C_dom_sf"/>
</dbReference>
<keyword evidence="7" id="KW-1185">Reference proteome</keyword>
<protein>
    <submittedName>
        <fullName evidence="5">NigD-like protein</fullName>
    </submittedName>
</protein>